<reference evidence="3" key="1">
    <citation type="submission" date="2015-09" db="EMBL/GenBank/DDBJ databases">
        <authorList>
            <person name="Sai Rama Sridatta P."/>
        </authorList>
    </citation>
    <scope>NUCLEOTIDE SEQUENCE [LARGE SCALE GENOMIC DNA]</scope>
</reference>
<evidence type="ECO:0000259" key="1">
    <source>
        <dbReference type="Pfam" id="PF02350"/>
    </source>
</evidence>
<sequence>MEREKVTEQNQCKRKLRVCVATCNRADYSKLAPIMFGIKSHPDEFELEVVVLGSHLIDDYGNTFRMIEQDDFDIGSKLHTIVRGEDEAAMVESVGLALVKLPDVLQRLCPDLLIVHGDRFDALALATAAALMNIRILHLEGGEVSGTIDDSIRHAISKLAHYHACCTRRAEKYLIAMCEDHSRILLAGCPSYDKLLSTHHREDYMDIIKSWLGSKEMVRAMRKKGIEQHPNFRAVKHIPFEQFIQLVCHAGCMIGNSSCGVREAGAFGTPVINLGTRQTGRETGENVLHVRDADTYNKIYHALELQFGKRYPCSKIYGDGNAVPRILKFLRTINLDEPLQKTFCFPPVKDSISQDIDHILETQSALSVDLGGTNLRVAIVCMMGKIVKKYTQPNPKTFEARMQLILKMCSEAMLDAVRLNCRILGVGVSTGGRVNAQEGVVLHSTQLIQEWSSVDLRTPISDALHLPVWVDNDGNCAALAERKFGHGRGVENFVTVITGTGIGGGIIHNSELVHGSTFCAAELGHIMVSLDGPECSCGSRGCIEAYASGQALQREAKRLHDEDLLKVEGRDMKLLEPVTAAHLINAAKLGNSKAEAALNKASTALGVGIINILHIVNPSLVILSGVLASYYQAPVQQVITERALFSAQSIKVLTSDLEEPALLGAASLVLDYATRRTY</sequence>
<dbReference type="InterPro" id="IPR043129">
    <property type="entry name" value="ATPase_NBD"/>
</dbReference>
<evidence type="ECO:0000313" key="2">
    <source>
        <dbReference type="Ensembl" id="ENSLCAP00010019303.1"/>
    </source>
</evidence>
<dbReference type="PANTHER" id="PTHR18964">
    <property type="entry name" value="ROK (REPRESSOR, ORF, KINASE) FAMILY"/>
    <property type="match status" value="1"/>
</dbReference>
<dbReference type="Gene3D" id="3.40.50.2000">
    <property type="entry name" value="Glycogen Phosphorylase B"/>
    <property type="match status" value="3"/>
</dbReference>
<dbReference type="Ensembl" id="ENSLCAT00010019713.1">
    <property type="protein sequence ID" value="ENSLCAP00010019303.1"/>
    <property type="gene ID" value="ENSLCAG00010008986.1"/>
</dbReference>
<dbReference type="CDD" id="cd24060">
    <property type="entry name" value="ASKHA_NBD_ROK_GNE"/>
    <property type="match status" value="1"/>
</dbReference>
<proteinExistence type="predicted"/>
<dbReference type="SUPFAM" id="SSF53067">
    <property type="entry name" value="Actin-like ATPase domain"/>
    <property type="match status" value="1"/>
</dbReference>
<dbReference type="FunFam" id="3.40.50.2000:FF:000015">
    <property type="entry name" value="Bifunctional UDP-N-acetylglucosamine 2-epimerase/N-acetylmannosamine kinase"/>
    <property type="match status" value="1"/>
</dbReference>
<dbReference type="Pfam" id="PF00480">
    <property type="entry name" value="ROK"/>
    <property type="match status" value="1"/>
</dbReference>
<dbReference type="PANTHER" id="PTHR18964:SF149">
    <property type="entry name" value="BIFUNCTIONAL UDP-N-ACETYLGLUCOSAMINE 2-EPIMERASE_N-ACETYLMANNOSAMINE KINASE"/>
    <property type="match status" value="1"/>
</dbReference>
<feature type="domain" description="UDP-N-acetylglucosamine 2-epimerase" evidence="1">
    <location>
        <begin position="220"/>
        <end position="330"/>
    </location>
</feature>
<dbReference type="FunFam" id="3.30.420.40:FF:000060">
    <property type="entry name" value="Bifunctional UDP-N-acetylglucosamine 2-epimerase/N-acetylmannosamine kinase"/>
    <property type="match status" value="1"/>
</dbReference>
<evidence type="ECO:0000313" key="3">
    <source>
        <dbReference type="Proteomes" id="UP000314980"/>
    </source>
</evidence>
<dbReference type="GO" id="GO:0009384">
    <property type="term" value="F:N-acylmannosamine kinase activity"/>
    <property type="evidence" value="ECO:0007669"/>
    <property type="project" value="TreeGrafter"/>
</dbReference>
<protein>
    <submittedName>
        <fullName evidence="2">Glucosamine (UDP-N-acetyl)-2-epimerase/N-acetylmannosamine kinase</fullName>
    </submittedName>
</protein>
<organism evidence="2 3">
    <name type="scientific">Lates calcarifer</name>
    <name type="common">Barramundi</name>
    <name type="synonym">Holocentrus calcarifer</name>
    <dbReference type="NCBI Taxonomy" id="8187"/>
    <lineage>
        <taxon>Eukaryota</taxon>
        <taxon>Metazoa</taxon>
        <taxon>Chordata</taxon>
        <taxon>Craniata</taxon>
        <taxon>Vertebrata</taxon>
        <taxon>Euteleostomi</taxon>
        <taxon>Actinopterygii</taxon>
        <taxon>Neopterygii</taxon>
        <taxon>Teleostei</taxon>
        <taxon>Neoteleostei</taxon>
        <taxon>Acanthomorphata</taxon>
        <taxon>Carangaria</taxon>
        <taxon>Carangaria incertae sedis</taxon>
        <taxon>Centropomidae</taxon>
        <taxon>Lates</taxon>
    </lineage>
</organism>
<dbReference type="Gene3D" id="3.30.420.40">
    <property type="match status" value="2"/>
</dbReference>
<dbReference type="InterPro" id="IPR003331">
    <property type="entry name" value="UDP_GlcNAc_Epimerase_2_dom"/>
</dbReference>
<reference evidence="2" key="2">
    <citation type="submission" date="2025-08" db="UniProtKB">
        <authorList>
            <consortium name="Ensembl"/>
        </authorList>
    </citation>
    <scope>IDENTIFICATION</scope>
</reference>
<dbReference type="Proteomes" id="UP000314980">
    <property type="component" value="Unassembled WGS sequence"/>
</dbReference>
<dbReference type="AlphaFoldDB" id="A0A4W6D2S3"/>
<name>A0A4W6D2S3_LATCA</name>
<feature type="domain" description="UDP-N-acetylglucosamine 2-epimerase" evidence="1">
    <location>
        <begin position="43"/>
        <end position="202"/>
    </location>
</feature>
<dbReference type="Pfam" id="PF02350">
    <property type="entry name" value="Epimerase_2"/>
    <property type="match status" value="2"/>
</dbReference>
<reference evidence="2" key="3">
    <citation type="submission" date="2025-09" db="UniProtKB">
        <authorList>
            <consortium name="Ensembl"/>
        </authorList>
    </citation>
    <scope>IDENTIFICATION</scope>
</reference>
<keyword evidence="3" id="KW-1185">Reference proteome</keyword>
<gene>
    <name evidence="2" type="primary">GNE</name>
    <name evidence="2" type="synonym">gne</name>
</gene>
<dbReference type="GO" id="GO:0008761">
    <property type="term" value="F:UDP-N-acetylglucosamine 2-epimerase activity"/>
    <property type="evidence" value="ECO:0007669"/>
    <property type="project" value="TreeGrafter"/>
</dbReference>
<dbReference type="SUPFAM" id="SSF53756">
    <property type="entry name" value="UDP-Glycosyltransferase/glycogen phosphorylase"/>
    <property type="match status" value="1"/>
</dbReference>
<dbReference type="FunFam" id="3.30.420.40:FF:000053">
    <property type="entry name" value="Bifunctional UDP-N-acetylglucosamine 2-epimerase/N-acetylmannosamine kinase"/>
    <property type="match status" value="1"/>
</dbReference>
<dbReference type="GeneTree" id="ENSGT00390000017246"/>
<accession>A0A4W6D2S3</accession>
<dbReference type="InterPro" id="IPR000600">
    <property type="entry name" value="ROK"/>
</dbReference>